<feature type="compositionally biased region" description="Basic and acidic residues" evidence="1">
    <location>
        <begin position="587"/>
        <end position="598"/>
    </location>
</feature>
<reference evidence="2 3" key="1">
    <citation type="submission" date="2015-11" db="EMBL/GenBank/DDBJ databases">
        <title>Genomic analysis of 38 Legionella species identifies large and diverse effector repertoires.</title>
        <authorList>
            <person name="Burstein D."/>
            <person name="Amaro F."/>
            <person name="Zusman T."/>
            <person name="Lifshitz Z."/>
            <person name="Cohen O."/>
            <person name="Gilbert J.A."/>
            <person name="Pupko T."/>
            <person name="Shuman H.A."/>
            <person name="Segal G."/>
        </authorList>
    </citation>
    <scope>NUCLEOTIDE SEQUENCE [LARGE SCALE GENOMIC DNA]</scope>
    <source>
        <strain evidence="2 3">ATCC 43878</strain>
    </source>
</reference>
<dbReference type="OrthoDB" id="5654415at2"/>
<sequence>MPSQLELQREEQFRQLFAAWRQEKASNEENYLKTAIAISRYTDNLSSIETIKRDLETCESQLYIDFDQYGGKRTLGTLLYGRLATQEYLNSLADKDSPEAQLLSTLTQTLSSLYSEPLSDLSSNLNLLLNSTNLWLNSYAIRDPEKGQTLCRYLYTTLRIAKLRLDNNISWAHQKIAATQGIDLAEKKQQITNLLEKTEKTAKELEALLHSHEEPSAPKNLVDYFNKEFLVLLAETPEPDKLATLEGKLNTVHDDTLQLLKARQRKAEIESEIKPIQRLVQAVITNDQKIIDRLYFVDLIKQYQTGYDLLVVTENGKRLAQKADSLINPDTWQQFSSTIQYSFSWLTALPTIAYRSYFSQDTQDTVASYFVTLDSECKNDLKILAQTHLKQLEQDLSLAGEEVEKAGLVLAKEQLKPLIAKTTDEELINLVETTETIKNVIEEYKVLLTIVTDKREKLKNIKNLSAEINEFIKIHDDFFVMISNFLSNLSPVFKTEKAKMVDEIHLFKEKLHELAENYQLALSIVREDFSKAPNADSIRQTLAQTIILNSKNVPVAPVTGKLKAPAAFFQIKTTFSQIKTTPPPPSESRDEPAVKFVN</sequence>
<evidence type="ECO:0000256" key="1">
    <source>
        <dbReference type="SAM" id="MobiDB-lite"/>
    </source>
</evidence>
<gene>
    <name evidence="2" type="ORF">Lbru_1035</name>
</gene>
<dbReference type="Proteomes" id="UP000054742">
    <property type="component" value="Unassembled WGS sequence"/>
</dbReference>
<dbReference type="RefSeq" id="WP_058441131.1">
    <property type="nucleotide sequence ID" value="NZ_LNXV01000008.1"/>
</dbReference>
<name>A0A0W0SND3_9GAMM</name>
<proteinExistence type="predicted"/>
<accession>A0A0W0SND3</accession>
<evidence type="ECO:0000313" key="3">
    <source>
        <dbReference type="Proteomes" id="UP000054742"/>
    </source>
</evidence>
<dbReference type="EMBL" id="LNXV01000008">
    <property type="protein sequence ID" value="KTC84820.1"/>
    <property type="molecule type" value="Genomic_DNA"/>
</dbReference>
<feature type="region of interest" description="Disordered" evidence="1">
    <location>
        <begin position="577"/>
        <end position="598"/>
    </location>
</feature>
<evidence type="ECO:0000313" key="2">
    <source>
        <dbReference type="EMBL" id="KTC84820.1"/>
    </source>
</evidence>
<comment type="caution">
    <text evidence="2">The sequence shown here is derived from an EMBL/GenBank/DDBJ whole genome shotgun (WGS) entry which is preliminary data.</text>
</comment>
<dbReference type="AlphaFoldDB" id="A0A0W0SND3"/>
<protein>
    <submittedName>
        <fullName evidence="2">Purine NTPase</fullName>
    </submittedName>
</protein>
<dbReference type="PATRIC" id="fig|29422.6.peg.1088"/>
<keyword evidence="3" id="KW-1185">Reference proteome</keyword>
<organism evidence="2 3">
    <name type="scientific">Legionella brunensis</name>
    <dbReference type="NCBI Taxonomy" id="29422"/>
    <lineage>
        <taxon>Bacteria</taxon>
        <taxon>Pseudomonadati</taxon>
        <taxon>Pseudomonadota</taxon>
        <taxon>Gammaproteobacteria</taxon>
        <taxon>Legionellales</taxon>
        <taxon>Legionellaceae</taxon>
        <taxon>Legionella</taxon>
    </lineage>
</organism>